<evidence type="ECO:0000256" key="2">
    <source>
        <dbReference type="ARBA" id="ARBA00010987"/>
    </source>
</evidence>
<keyword evidence="5" id="KW-0514">Muscle protein</keyword>
<dbReference type="FunCoup" id="F6Z6P7">
    <property type="interactions" value="1"/>
</dbReference>
<comment type="subcellular location">
    <subcellularLocation>
        <location evidence="1">Sarcoplasmic reticulum lumen</location>
    </subcellularLocation>
</comment>
<dbReference type="EMBL" id="EAAA01002033">
    <property type="status" value="NOT_ANNOTATED_CDS"/>
    <property type="molecule type" value="Genomic_DNA"/>
</dbReference>
<accession>F6Z6P7</accession>
<evidence type="ECO:0000256" key="4">
    <source>
        <dbReference type="ARBA" id="ARBA00022951"/>
    </source>
</evidence>
<dbReference type="InterPro" id="IPR036249">
    <property type="entry name" value="Thioredoxin-like_sf"/>
</dbReference>
<dbReference type="AlphaFoldDB" id="F6Z6P7"/>
<name>F6Z6P7_CIOIN</name>
<comment type="function">
    <text evidence="6">Calsequestrin is a high-capacity, moderate affinity, calcium-binding protein and thus acts as an internal calcium store in muscle.</text>
</comment>
<keyword evidence="7" id="KW-0732">Signal</keyword>
<dbReference type="Pfam" id="PF01216">
    <property type="entry name" value="Calsequestrin"/>
    <property type="match status" value="1"/>
</dbReference>
<evidence type="ECO:0000256" key="5">
    <source>
        <dbReference type="ARBA" id="ARBA00023179"/>
    </source>
</evidence>
<protein>
    <recommendedName>
        <fullName evidence="6">Calsequestrin</fullName>
    </recommendedName>
</protein>
<feature type="signal peptide" evidence="7">
    <location>
        <begin position="1"/>
        <end position="22"/>
    </location>
</feature>
<evidence type="ECO:0000256" key="3">
    <source>
        <dbReference type="ARBA" id="ARBA00022837"/>
    </source>
</evidence>
<dbReference type="Proteomes" id="UP000008144">
    <property type="component" value="Chromosome 4"/>
</dbReference>
<dbReference type="GO" id="GO:0005509">
    <property type="term" value="F:calcium ion binding"/>
    <property type="evidence" value="ECO:0007669"/>
    <property type="project" value="InterPro"/>
</dbReference>
<dbReference type="HOGENOM" id="CLU_080883_0_0_1"/>
<dbReference type="FunFam" id="3.40.30.10:FF:000031">
    <property type="entry name" value="Calsequestrin"/>
    <property type="match status" value="1"/>
</dbReference>
<dbReference type="GeneTree" id="ENSGT00390000019377"/>
<reference evidence="9" key="1">
    <citation type="journal article" date="2002" name="Science">
        <title>The draft genome of Ciona intestinalis: insights into chordate and vertebrate origins.</title>
        <authorList>
            <person name="Dehal P."/>
            <person name="Satou Y."/>
            <person name="Campbell R.K."/>
            <person name="Chapman J."/>
            <person name="Degnan B."/>
            <person name="De Tomaso A."/>
            <person name="Davidson B."/>
            <person name="Di Gregorio A."/>
            <person name="Gelpke M."/>
            <person name="Goodstein D.M."/>
            <person name="Harafuji N."/>
            <person name="Hastings K.E."/>
            <person name="Ho I."/>
            <person name="Hotta K."/>
            <person name="Huang W."/>
            <person name="Kawashima T."/>
            <person name="Lemaire P."/>
            <person name="Martinez D."/>
            <person name="Meinertzhagen I.A."/>
            <person name="Necula S."/>
            <person name="Nonaka M."/>
            <person name="Putnam N."/>
            <person name="Rash S."/>
            <person name="Saiga H."/>
            <person name="Satake M."/>
            <person name="Terry A."/>
            <person name="Yamada L."/>
            <person name="Wang H.G."/>
            <person name="Awazu S."/>
            <person name="Azumi K."/>
            <person name="Boore J."/>
            <person name="Branno M."/>
            <person name="Chin-Bow S."/>
            <person name="DeSantis R."/>
            <person name="Doyle S."/>
            <person name="Francino P."/>
            <person name="Keys D.N."/>
            <person name="Haga S."/>
            <person name="Hayashi H."/>
            <person name="Hino K."/>
            <person name="Imai K.S."/>
            <person name="Inaba K."/>
            <person name="Kano S."/>
            <person name="Kobayashi K."/>
            <person name="Kobayashi M."/>
            <person name="Lee B.I."/>
            <person name="Makabe K.W."/>
            <person name="Manohar C."/>
            <person name="Matassi G."/>
            <person name="Medina M."/>
            <person name="Mochizuki Y."/>
            <person name="Mount S."/>
            <person name="Morishita T."/>
            <person name="Miura S."/>
            <person name="Nakayama A."/>
            <person name="Nishizaka S."/>
            <person name="Nomoto H."/>
            <person name="Ohta F."/>
            <person name="Oishi K."/>
            <person name="Rigoutsos I."/>
            <person name="Sano M."/>
            <person name="Sasaki A."/>
            <person name="Sasakura Y."/>
            <person name="Shoguchi E."/>
            <person name="Shin-i T."/>
            <person name="Spagnuolo A."/>
            <person name="Stainier D."/>
            <person name="Suzuki M.M."/>
            <person name="Tassy O."/>
            <person name="Takatori N."/>
            <person name="Tokuoka M."/>
            <person name="Yagi K."/>
            <person name="Yoshizaki F."/>
            <person name="Wada S."/>
            <person name="Zhang C."/>
            <person name="Hyatt P.D."/>
            <person name="Larimer F."/>
            <person name="Detter C."/>
            <person name="Doggett N."/>
            <person name="Glavina T."/>
            <person name="Hawkins T."/>
            <person name="Richardson P."/>
            <person name="Lucas S."/>
            <person name="Kohara Y."/>
            <person name="Levine M."/>
            <person name="Satoh N."/>
            <person name="Rokhsar D.S."/>
        </authorList>
    </citation>
    <scope>NUCLEOTIDE SEQUENCE [LARGE SCALE GENOMIC DNA]</scope>
</reference>
<proteinExistence type="inferred from homology"/>
<feature type="chain" id="PRO_5003351964" description="Calsequestrin" evidence="7">
    <location>
        <begin position="23"/>
        <end position="264"/>
    </location>
</feature>
<dbReference type="PANTHER" id="PTHR10033">
    <property type="entry name" value="CALSEQUESTRIN"/>
    <property type="match status" value="1"/>
</dbReference>
<reference evidence="8" key="3">
    <citation type="submission" date="2025-08" db="UniProtKB">
        <authorList>
            <consortium name="Ensembl"/>
        </authorList>
    </citation>
    <scope>IDENTIFICATION</scope>
</reference>
<dbReference type="Ensembl" id="ENSCINT00000028754.2">
    <property type="protein sequence ID" value="ENSCINP00000028508.2"/>
    <property type="gene ID" value="ENSCING00000008772.3"/>
</dbReference>
<keyword evidence="3 6" id="KW-0106">Calcium</keyword>
<reference evidence="8" key="4">
    <citation type="submission" date="2025-09" db="UniProtKB">
        <authorList>
            <consortium name="Ensembl"/>
        </authorList>
    </citation>
    <scope>IDENTIFICATION</scope>
</reference>
<reference evidence="8" key="2">
    <citation type="journal article" date="2008" name="Genome Biol.">
        <title>Improved genome assembly and evidence-based global gene model set for the chordate Ciona intestinalis: new insight into intron and operon populations.</title>
        <authorList>
            <person name="Satou Y."/>
            <person name="Mineta K."/>
            <person name="Ogasawara M."/>
            <person name="Sasakura Y."/>
            <person name="Shoguchi E."/>
            <person name="Ueno K."/>
            <person name="Yamada L."/>
            <person name="Matsumoto J."/>
            <person name="Wasserscheid J."/>
            <person name="Dewar K."/>
            <person name="Wiley G.B."/>
            <person name="Macmil S.L."/>
            <person name="Roe B.A."/>
            <person name="Zeller R.W."/>
            <person name="Hastings K.E."/>
            <person name="Lemaire P."/>
            <person name="Lindquist E."/>
            <person name="Endo T."/>
            <person name="Hotta K."/>
            <person name="Inaba K."/>
        </authorList>
    </citation>
    <scope>NUCLEOTIDE SEQUENCE [LARGE SCALE GENOMIC DNA]</scope>
    <source>
        <strain evidence="8">wild type</strain>
    </source>
</reference>
<dbReference type="STRING" id="7719.ENSCINP00000028508"/>
<evidence type="ECO:0000256" key="1">
    <source>
        <dbReference type="ARBA" id="ARBA00004564"/>
    </source>
</evidence>
<dbReference type="PRINTS" id="PR00312">
    <property type="entry name" value="CALSEQUESTRN"/>
</dbReference>
<comment type="similarity">
    <text evidence="2 6">Belongs to the calsequestrin family.</text>
</comment>
<dbReference type="PANTHER" id="PTHR10033:SF0">
    <property type="entry name" value="CALSEQUESTRIN"/>
    <property type="match status" value="1"/>
</dbReference>
<evidence type="ECO:0000313" key="8">
    <source>
        <dbReference type="Ensembl" id="ENSCINP00000028508.2"/>
    </source>
</evidence>
<dbReference type="InterPro" id="IPR001393">
    <property type="entry name" value="Calsequestrin"/>
</dbReference>
<keyword evidence="4" id="KW-0703">Sarcoplasmic reticulum</keyword>
<dbReference type="Gene3D" id="3.40.30.10">
    <property type="entry name" value="Glutaredoxin"/>
    <property type="match status" value="2"/>
</dbReference>
<dbReference type="SUPFAM" id="SSF52833">
    <property type="entry name" value="Thioredoxin-like"/>
    <property type="match status" value="2"/>
</dbReference>
<evidence type="ECO:0000256" key="7">
    <source>
        <dbReference type="SAM" id="SignalP"/>
    </source>
</evidence>
<evidence type="ECO:0000313" key="9">
    <source>
        <dbReference type="Proteomes" id="UP000008144"/>
    </source>
</evidence>
<keyword evidence="9" id="KW-1185">Reference proteome</keyword>
<dbReference type="GO" id="GO:0033018">
    <property type="term" value="C:sarcoplasmic reticulum lumen"/>
    <property type="evidence" value="ECO:0007669"/>
    <property type="project" value="UniProtKB-SubCell"/>
</dbReference>
<dbReference type="OMA" id="WQLTEEM"/>
<sequence length="264" mass="30319">MEKIGFLLLLLVLAVTLTSVFGEKGLEFPSHDGKDRLINLSKKNFNRFLKKFDILVVYFTVPHDANDKYLAKQWQLTEEMLELAAQITEREGVGFGVVDLEKDKKLAEKLDKTEAGAIYAYKAGHSVEFDGQRSTDVLVEFVLELDEYPVEEINSKTEVQGFRRDESTKVIGYFESNTASGYDEFVDAAHDFQPVISFYAVFQKLLARQLGLTELNQVDFYEPYMKKSIVIPGETPLDNTVIEKFVQEHKRATLRKLRTMDMYE</sequence>
<evidence type="ECO:0000256" key="6">
    <source>
        <dbReference type="RuleBase" id="RU000648"/>
    </source>
</evidence>
<organism evidence="8 9">
    <name type="scientific">Ciona intestinalis</name>
    <name type="common">Transparent sea squirt</name>
    <name type="synonym">Ascidia intestinalis</name>
    <dbReference type="NCBI Taxonomy" id="7719"/>
    <lineage>
        <taxon>Eukaryota</taxon>
        <taxon>Metazoa</taxon>
        <taxon>Chordata</taxon>
        <taxon>Tunicata</taxon>
        <taxon>Ascidiacea</taxon>
        <taxon>Phlebobranchia</taxon>
        <taxon>Cionidae</taxon>
        <taxon>Ciona</taxon>
    </lineage>
</organism>
<dbReference type="InParanoid" id="F6Z6P7"/>